<organism evidence="1">
    <name type="scientific">Arundo donax</name>
    <name type="common">Giant reed</name>
    <name type="synonym">Donax arundinaceus</name>
    <dbReference type="NCBI Taxonomy" id="35708"/>
    <lineage>
        <taxon>Eukaryota</taxon>
        <taxon>Viridiplantae</taxon>
        <taxon>Streptophyta</taxon>
        <taxon>Embryophyta</taxon>
        <taxon>Tracheophyta</taxon>
        <taxon>Spermatophyta</taxon>
        <taxon>Magnoliopsida</taxon>
        <taxon>Liliopsida</taxon>
        <taxon>Poales</taxon>
        <taxon>Poaceae</taxon>
        <taxon>PACMAD clade</taxon>
        <taxon>Arundinoideae</taxon>
        <taxon>Arundineae</taxon>
        <taxon>Arundo</taxon>
    </lineage>
</organism>
<name>A0A0A9E569_ARUDO</name>
<reference evidence="1" key="1">
    <citation type="submission" date="2014-09" db="EMBL/GenBank/DDBJ databases">
        <authorList>
            <person name="Magalhaes I.L.F."/>
            <person name="Oliveira U."/>
            <person name="Santos F.R."/>
            <person name="Vidigal T.H.D.A."/>
            <person name="Brescovit A.D."/>
            <person name="Santos A.J."/>
        </authorList>
    </citation>
    <scope>NUCLEOTIDE SEQUENCE</scope>
    <source>
        <tissue evidence="1">Shoot tissue taken approximately 20 cm above the soil surface</tissue>
    </source>
</reference>
<dbReference type="EMBL" id="GBRH01203742">
    <property type="protein sequence ID" value="JAD94153.1"/>
    <property type="molecule type" value="Transcribed_RNA"/>
</dbReference>
<dbReference type="AlphaFoldDB" id="A0A0A9E569"/>
<proteinExistence type="predicted"/>
<reference evidence="1" key="2">
    <citation type="journal article" date="2015" name="Data Brief">
        <title>Shoot transcriptome of the giant reed, Arundo donax.</title>
        <authorList>
            <person name="Barrero R.A."/>
            <person name="Guerrero F.D."/>
            <person name="Moolhuijzen P."/>
            <person name="Goolsby J.A."/>
            <person name="Tidwell J."/>
            <person name="Bellgard S.E."/>
            <person name="Bellgard M.I."/>
        </authorList>
    </citation>
    <scope>NUCLEOTIDE SEQUENCE</scope>
    <source>
        <tissue evidence="1">Shoot tissue taken approximately 20 cm above the soil surface</tissue>
    </source>
</reference>
<accession>A0A0A9E569</accession>
<protein>
    <submittedName>
        <fullName evidence="1">Uncharacterized protein</fullName>
    </submittedName>
</protein>
<evidence type="ECO:0000313" key="1">
    <source>
        <dbReference type="EMBL" id="JAD94153.1"/>
    </source>
</evidence>
<sequence length="74" mass="8660">MAWLLKPKLQTKHSRMCTTIQVLDDNPEKRLLLNGVTTMGQSSKLRINTVHVILRRTKIRFEKLKVFTLLRSIT</sequence>